<keyword evidence="4" id="KW-0807">Transducer</keyword>
<dbReference type="InterPro" id="IPR051310">
    <property type="entry name" value="MCP_chemotaxis"/>
</dbReference>
<dbReference type="RefSeq" id="WP_006929498.1">
    <property type="nucleotide sequence ID" value="NZ_CM001402.1"/>
</dbReference>
<evidence type="ECO:0000259" key="7">
    <source>
        <dbReference type="PROSITE" id="PS50111"/>
    </source>
</evidence>
<dbReference type="SUPFAM" id="SSF158472">
    <property type="entry name" value="HAMP domain-like"/>
    <property type="match status" value="1"/>
</dbReference>
<dbReference type="HOGENOM" id="CLU_369940_0_0_0"/>
<name>H1XPB0_CALAY</name>
<gene>
    <name evidence="9" type="ORF">Cabys_1449</name>
    <name evidence="10" type="ORF">Calab_2615</name>
</gene>
<dbReference type="SUPFAM" id="SSF58104">
    <property type="entry name" value="Methyl-accepting chemotaxis protein (MCP) signaling domain"/>
    <property type="match status" value="1"/>
</dbReference>
<evidence type="ECO:0000256" key="3">
    <source>
        <dbReference type="ARBA" id="ARBA00029447"/>
    </source>
</evidence>
<organism evidence="10 11">
    <name type="scientific">Caldithrix abyssi DSM 13497</name>
    <dbReference type="NCBI Taxonomy" id="880073"/>
    <lineage>
        <taxon>Bacteria</taxon>
        <taxon>Pseudomonadati</taxon>
        <taxon>Calditrichota</taxon>
        <taxon>Calditrichia</taxon>
        <taxon>Calditrichales</taxon>
        <taxon>Calditrichaceae</taxon>
        <taxon>Caldithrix</taxon>
    </lineage>
</organism>
<dbReference type="Pfam" id="PF00015">
    <property type="entry name" value="MCPsignal"/>
    <property type="match status" value="1"/>
</dbReference>
<evidence type="ECO:0000256" key="4">
    <source>
        <dbReference type="PROSITE-ProRule" id="PRU00284"/>
    </source>
</evidence>
<dbReference type="Gene3D" id="6.10.340.10">
    <property type="match status" value="1"/>
</dbReference>
<keyword evidence="6" id="KW-1133">Transmembrane helix</keyword>
<dbReference type="CDD" id="cd06225">
    <property type="entry name" value="HAMP"/>
    <property type="match status" value="2"/>
</dbReference>
<dbReference type="PRINTS" id="PR00260">
    <property type="entry name" value="CHEMTRNSDUCR"/>
</dbReference>
<proteinExistence type="inferred from homology"/>
<dbReference type="InterPro" id="IPR004089">
    <property type="entry name" value="MCPsignal_dom"/>
</dbReference>
<dbReference type="KEGG" id="caby:Cabys_1449"/>
<dbReference type="AlphaFoldDB" id="H1XPB0"/>
<dbReference type="InterPro" id="IPR004090">
    <property type="entry name" value="Chemotax_Me-accpt_rcpt"/>
</dbReference>
<protein>
    <submittedName>
        <fullName evidence="9">Methyl-accepting chemotaxis protein</fullName>
    </submittedName>
    <submittedName>
        <fullName evidence="10">Methyl-accepting chemotaxis sensory transducer</fullName>
    </submittedName>
</protein>
<dbReference type="PaxDb" id="880073-Calab_2615"/>
<dbReference type="CDD" id="cd11386">
    <property type="entry name" value="MCP_signal"/>
    <property type="match status" value="1"/>
</dbReference>
<comment type="subcellular location">
    <subcellularLocation>
        <location evidence="1">Membrane</location>
    </subcellularLocation>
</comment>
<dbReference type="Gene3D" id="1.10.287.950">
    <property type="entry name" value="Methyl-accepting chemotaxis protein"/>
    <property type="match status" value="1"/>
</dbReference>
<evidence type="ECO:0000259" key="8">
    <source>
        <dbReference type="PROSITE" id="PS50885"/>
    </source>
</evidence>
<dbReference type="GO" id="GO:0016020">
    <property type="term" value="C:membrane"/>
    <property type="evidence" value="ECO:0007669"/>
    <property type="project" value="UniProtKB-SubCell"/>
</dbReference>
<evidence type="ECO:0000256" key="6">
    <source>
        <dbReference type="SAM" id="Phobius"/>
    </source>
</evidence>
<dbReference type="Proteomes" id="UP000183868">
    <property type="component" value="Chromosome"/>
</dbReference>
<dbReference type="InterPro" id="IPR041395">
    <property type="entry name" value="McpB_HAMP_3rd"/>
</dbReference>
<dbReference type="Pfam" id="PF17152">
    <property type="entry name" value="CHASE8"/>
    <property type="match status" value="1"/>
</dbReference>
<feature type="transmembrane region" description="Helical" evidence="6">
    <location>
        <begin position="157"/>
        <end position="174"/>
    </location>
</feature>
<keyword evidence="2" id="KW-0145">Chemotaxis</keyword>
<evidence type="ECO:0000256" key="2">
    <source>
        <dbReference type="ARBA" id="ARBA00022500"/>
    </source>
</evidence>
<evidence type="ECO:0000313" key="11">
    <source>
        <dbReference type="Proteomes" id="UP000004671"/>
    </source>
</evidence>
<feature type="domain" description="HAMP" evidence="8">
    <location>
        <begin position="398"/>
        <end position="450"/>
    </location>
</feature>
<dbReference type="GO" id="GO:0004888">
    <property type="term" value="F:transmembrane signaling receptor activity"/>
    <property type="evidence" value="ECO:0007669"/>
    <property type="project" value="InterPro"/>
</dbReference>
<keyword evidence="11" id="KW-1185">Reference proteome</keyword>
<dbReference type="PROSITE" id="PS50885">
    <property type="entry name" value="HAMP"/>
    <property type="match status" value="2"/>
</dbReference>
<dbReference type="GO" id="GO:0006935">
    <property type="term" value="P:chemotaxis"/>
    <property type="evidence" value="ECO:0007669"/>
    <property type="project" value="UniProtKB-KW"/>
</dbReference>
<dbReference type="STRING" id="880073.Cabys_1449"/>
<dbReference type="PANTHER" id="PTHR43531">
    <property type="entry name" value="PROTEIN ICFG"/>
    <property type="match status" value="1"/>
</dbReference>
<comment type="similarity">
    <text evidence="3">Belongs to the methyl-accepting chemotaxis (MCP) protein family.</text>
</comment>
<reference evidence="9 12" key="2">
    <citation type="submission" date="2016-11" db="EMBL/GenBank/DDBJ databases">
        <title>Genomic analysis of Caldithrix abyssi and proposal of a novel bacterial phylum Caldithrichaeota.</title>
        <authorList>
            <person name="Kublanov I."/>
            <person name="Sigalova O."/>
            <person name="Gavrilov S."/>
            <person name="Lebedinsky A."/>
            <person name="Ivanova N."/>
            <person name="Daum C."/>
            <person name="Reddy T."/>
            <person name="Klenk H.P."/>
            <person name="Goker M."/>
            <person name="Reva O."/>
            <person name="Miroshnichenko M."/>
            <person name="Kyprides N."/>
            <person name="Woyke T."/>
            <person name="Gelfand M."/>
        </authorList>
    </citation>
    <scope>NUCLEOTIDE SEQUENCE [LARGE SCALE GENOMIC DNA]</scope>
    <source>
        <strain evidence="9 12">LF13</strain>
    </source>
</reference>
<evidence type="ECO:0000256" key="1">
    <source>
        <dbReference type="ARBA" id="ARBA00004370"/>
    </source>
</evidence>
<dbReference type="PROSITE" id="PS50111">
    <property type="entry name" value="CHEMOTAXIS_TRANSDUC_2"/>
    <property type="match status" value="1"/>
</dbReference>
<dbReference type="SMART" id="SM00283">
    <property type="entry name" value="MA"/>
    <property type="match status" value="1"/>
</dbReference>
<dbReference type="Pfam" id="PF18947">
    <property type="entry name" value="HAMP_2"/>
    <property type="match status" value="1"/>
</dbReference>
<dbReference type="EMBL" id="CP018099">
    <property type="protein sequence ID" value="APF18198.1"/>
    <property type="molecule type" value="Genomic_DNA"/>
</dbReference>
<dbReference type="Pfam" id="PF18575">
    <property type="entry name" value="HAMP_N3"/>
    <property type="match status" value="1"/>
</dbReference>
<dbReference type="OrthoDB" id="9816383at2"/>
<evidence type="ECO:0000313" key="10">
    <source>
        <dbReference type="EMBL" id="EHO42225.1"/>
    </source>
</evidence>
<reference evidence="10 11" key="1">
    <citation type="submission" date="2011-09" db="EMBL/GenBank/DDBJ databases">
        <title>The permanent draft genome of Caldithrix abyssi DSM 13497.</title>
        <authorList>
            <consortium name="US DOE Joint Genome Institute (JGI-PGF)"/>
            <person name="Lucas S."/>
            <person name="Han J."/>
            <person name="Lapidus A."/>
            <person name="Bruce D."/>
            <person name="Goodwin L."/>
            <person name="Pitluck S."/>
            <person name="Peters L."/>
            <person name="Kyrpides N."/>
            <person name="Mavromatis K."/>
            <person name="Ivanova N."/>
            <person name="Mikhailova N."/>
            <person name="Chertkov O."/>
            <person name="Detter J.C."/>
            <person name="Tapia R."/>
            <person name="Han C."/>
            <person name="Land M."/>
            <person name="Hauser L."/>
            <person name="Markowitz V."/>
            <person name="Cheng J.-F."/>
            <person name="Hugenholtz P."/>
            <person name="Woyke T."/>
            <person name="Wu D."/>
            <person name="Spring S."/>
            <person name="Brambilla E."/>
            <person name="Klenk H.-P."/>
            <person name="Eisen J.A."/>
        </authorList>
    </citation>
    <scope>NUCLEOTIDE SEQUENCE [LARGE SCALE GENOMIC DNA]</scope>
    <source>
        <strain evidence="10 11">DSM 13497</strain>
    </source>
</reference>
<dbReference type="SMART" id="SM00304">
    <property type="entry name" value="HAMP"/>
    <property type="match status" value="3"/>
</dbReference>
<keyword evidence="6" id="KW-0472">Membrane</keyword>
<dbReference type="GO" id="GO:0007165">
    <property type="term" value="P:signal transduction"/>
    <property type="evidence" value="ECO:0007669"/>
    <property type="project" value="UniProtKB-KW"/>
</dbReference>
<keyword evidence="6" id="KW-0812">Transmembrane</keyword>
<evidence type="ECO:0000313" key="9">
    <source>
        <dbReference type="EMBL" id="APF18198.1"/>
    </source>
</evidence>
<evidence type="ECO:0000256" key="5">
    <source>
        <dbReference type="SAM" id="MobiDB-lite"/>
    </source>
</evidence>
<feature type="region of interest" description="Disordered" evidence="5">
    <location>
        <begin position="719"/>
        <end position="747"/>
    </location>
</feature>
<feature type="domain" description="Methyl-accepting transducer" evidence="7">
    <location>
        <begin position="455"/>
        <end position="684"/>
    </location>
</feature>
<dbReference type="InterPro" id="IPR003660">
    <property type="entry name" value="HAMP_dom"/>
</dbReference>
<dbReference type="Gene3D" id="1.20.120.1530">
    <property type="match status" value="2"/>
</dbReference>
<evidence type="ECO:0000313" key="12">
    <source>
        <dbReference type="Proteomes" id="UP000183868"/>
    </source>
</evidence>
<dbReference type="Pfam" id="PF00672">
    <property type="entry name" value="HAMP"/>
    <property type="match status" value="1"/>
</dbReference>
<sequence length="752" mass="81592">MWFSRQNIRNKVLLLLIPTILFMIIGGVLIIRKITLSALDQNLQSSHRIIGHLAVEAVKTGVEFGDRDLIKEALSGFVRDRNISSVRVYDDKGDVLFAYGIENVSHEDAHNDDELWQSNNNLFLKLPVTSGGKTIGKVIVGQTLESRNKALNNATNILLLLSVLGVLAIIIFLIKITQKITRPLTHLKEAALRLSEGQLEVQITYPHHDELGALVEAFQKMSQAIRQKVEAARALAKGDIEVEIETLSENDVLGSALNEVKGSLKEMVNELEAVITHLQNGAIEARCEVSQLSGVYAEVLANLNHALDMLTNPIKETIGILNEYARGNLERSIKELPGDLAGLTVAITTIQTNLKALITESIELVEQAKAGNLKYRSDAQKLEGAYRQILHGFNQTLEAMTGPVNEIKHALQKLAEGDLRAKIEADHPGDYGQMKDALNQSLKALNEVLASIATAVEQMQSGANQVADSSQAVSQGATEQASSLQETTASIEEIASQARQNSENAAKANEISSIAQKAAEEGNRQMAEMLQAMQAINDSSSQIYRVIKVIDEIAFQTNLLALNAAVEAARAGVHGKGFAVVAEEVRNLAQRSAKAAKETEQLIENSTQKVKYGSEIANQTASALQSIIQNITSVSDLIDEITSASAEQAEGIEQIRESLKQIDNVTQANAASAEQSAAAADELSSQATYLQKMIGHFKLTAFKLQESVTAADHYRPVEVGQGRKQWPGSNGNGNIGNNGDSFDLNDDDFGEF</sequence>
<accession>H1XPB0</accession>
<dbReference type="InterPro" id="IPR033417">
    <property type="entry name" value="CHASE8"/>
</dbReference>
<feature type="transmembrane region" description="Helical" evidence="6">
    <location>
        <begin position="12"/>
        <end position="31"/>
    </location>
</feature>
<dbReference type="PANTHER" id="PTHR43531:SF11">
    <property type="entry name" value="METHYL-ACCEPTING CHEMOTAXIS PROTEIN 3"/>
    <property type="match status" value="1"/>
</dbReference>
<dbReference type="EMBL" id="CM001402">
    <property type="protein sequence ID" value="EHO42225.1"/>
    <property type="molecule type" value="Genomic_DNA"/>
</dbReference>
<feature type="domain" description="HAMP" evidence="8">
    <location>
        <begin position="178"/>
        <end position="230"/>
    </location>
</feature>
<dbReference type="Proteomes" id="UP000004671">
    <property type="component" value="Chromosome"/>
</dbReference>
<dbReference type="eggNOG" id="COG0840">
    <property type="taxonomic scope" value="Bacteria"/>
</dbReference>
<dbReference type="InParanoid" id="H1XPB0"/>
<dbReference type="FunFam" id="1.10.287.950:FF:000001">
    <property type="entry name" value="Methyl-accepting chemotaxis sensory transducer"/>
    <property type="match status" value="1"/>
</dbReference>